<dbReference type="Gene3D" id="3.50.30.30">
    <property type="match status" value="1"/>
</dbReference>
<dbReference type="CDD" id="cd07475">
    <property type="entry name" value="Peptidases_S8_C5a_Peptidase"/>
    <property type="match status" value="1"/>
</dbReference>
<feature type="region of interest" description="Disordered" evidence="12">
    <location>
        <begin position="34"/>
        <end position="74"/>
    </location>
</feature>
<keyword evidence="20" id="KW-1185">Reference proteome</keyword>
<feature type="compositionally biased region" description="Low complexity" evidence="12">
    <location>
        <begin position="1259"/>
        <end position="1270"/>
    </location>
</feature>
<dbReference type="SUPFAM" id="SSF52025">
    <property type="entry name" value="PA domain"/>
    <property type="match status" value="1"/>
</dbReference>
<evidence type="ECO:0000313" key="19">
    <source>
        <dbReference type="EMBL" id="EJD64858.1"/>
    </source>
</evidence>
<feature type="transmembrane region" description="Helical" evidence="13">
    <location>
        <begin position="1876"/>
        <end position="1897"/>
    </location>
</feature>
<dbReference type="OrthoDB" id="614750at2"/>
<protein>
    <submittedName>
        <fullName evidence="19">Uncharacterized protein</fullName>
    </submittedName>
</protein>
<dbReference type="Pfam" id="PF00082">
    <property type="entry name" value="Peptidase_S8"/>
    <property type="match status" value="1"/>
</dbReference>
<feature type="active site" description="Charge relay system" evidence="9 10">
    <location>
        <position position="647"/>
    </location>
</feature>
<reference evidence="19 20" key="1">
    <citation type="submission" date="2012-01" db="EMBL/GenBank/DDBJ databases">
        <title>The Genome Sequence of Scardovia wiggsiae F0424.</title>
        <authorList>
            <consortium name="The Broad Institute Genome Sequencing Platform"/>
            <person name="Earl A."/>
            <person name="Ward D."/>
            <person name="Feldgarden M."/>
            <person name="Gevers D."/>
            <person name="Izard J."/>
            <person name="Ganesan A."/>
            <person name="Baranova O.V."/>
            <person name="Blanton J.M."/>
            <person name="Tanner A.C."/>
            <person name="Mathney J."/>
            <person name="Dewhirst F.E."/>
            <person name="Young S.K."/>
            <person name="Zeng Q."/>
            <person name="Gargeya S."/>
            <person name="Fitzgerald M."/>
            <person name="Haas B."/>
            <person name="Abouelleil A."/>
            <person name="Alvarado L."/>
            <person name="Arachchi H.M."/>
            <person name="Berlin A."/>
            <person name="Chapman S.B."/>
            <person name="Gearin G."/>
            <person name="Goldberg J."/>
            <person name="Griggs A."/>
            <person name="Gujja S."/>
            <person name="Hansen M."/>
            <person name="Heiman D."/>
            <person name="Howarth C."/>
            <person name="Larimer J."/>
            <person name="Lui A."/>
            <person name="MacDonald P.J.P."/>
            <person name="McCowen C."/>
            <person name="Montmayeur A."/>
            <person name="Murphy C."/>
            <person name="Neiman D."/>
            <person name="Pearson M."/>
            <person name="Priest M."/>
            <person name="Roberts A."/>
            <person name="Saif S."/>
            <person name="Shea T."/>
            <person name="Sisk P."/>
            <person name="Stolte C."/>
            <person name="Sykes S."/>
            <person name="Wortman J."/>
            <person name="Nusbaum C."/>
            <person name="Birren B."/>
        </authorList>
    </citation>
    <scope>NUCLEOTIDE SEQUENCE [LARGE SCALE GENOMIC DNA]</scope>
    <source>
        <strain evidence="19 20">F0424</strain>
    </source>
</reference>
<dbReference type="InterPro" id="IPR034216">
    <property type="entry name" value="C5a_Peptidase"/>
</dbReference>
<evidence type="ECO:0000259" key="15">
    <source>
        <dbReference type="Pfam" id="PF00082"/>
    </source>
</evidence>
<keyword evidence="8 10" id="KW-0720">Serine protease</keyword>
<dbReference type="InterPro" id="IPR015500">
    <property type="entry name" value="Peptidase_S8_subtilisin-rel"/>
</dbReference>
<dbReference type="Gene3D" id="3.40.50.200">
    <property type="entry name" value="Peptidase S8/S53 domain"/>
    <property type="match status" value="1"/>
</dbReference>
<evidence type="ECO:0000256" key="1">
    <source>
        <dbReference type="ARBA" id="ARBA00011073"/>
    </source>
</evidence>
<dbReference type="RefSeq" id="WP_007147797.1">
    <property type="nucleotide sequence ID" value="NZ_AKCI01000001.1"/>
</dbReference>
<dbReference type="GO" id="GO:0004252">
    <property type="term" value="F:serine-type endopeptidase activity"/>
    <property type="evidence" value="ECO:0007669"/>
    <property type="project" value="UniProtKB-UniRule"/>
</dbReference>
<dbReference type="Gene3D" id="2.60.40.4070">
    <property type="match status" value="1"/>
</dbReference>
<dbReference type="PROSITE" id="PS00137">
    <property type="entry name" value="SUBTILASE_HIS"/>
    <property type="match status" value="1"/>
</dbReference>
<dbReference type="eggNOG" id="COG1404">
    <property type="taxonomic scope" value="Bacteria"/>
</dbReference>
<gene>
    <name evidence="19" type="ORF">HMPREF9156_00733</name>
</gene>
<keyword evidence="3" id="KW-0964">Secreted</keyword>
<evidence type="ECO:0000256" key="14">
    <source>
        <dbReference type="SAM" id="SignalP"/>
    </source>
</evidence>
<feature type="compositionally biased region" description="Low complexity" evidence="12">
    <location>
        <begin position="1811"/>
        <end position="1850"/>
    </location>
</feature>
<evidence type="ECO:0000256" key="11">
    <source>
        <dbReference type="RuleBase" id="RU003355"/>
    </source>
</evidence>
<evidence type="ECO:0000313" key="20">
    <source>
        <dbReference type="Proteomes" id="UP000006415"/>
    </source>
</evidence>
<dbReference type="InterPro" id="IPR010435">
    <property type="entry name" value="C5a/SBT2-like_Fn3"/>
</dbReference>
<evidence type="ECO:0000256" key="13">
    <source>
        <dbReference type="SAM" id="Phobius"/>
    </source>
</evidence>
<feature type="domain" description="C5a peptidase/Subtilisin-like protease SBT2-like Fn3-like" evidence="18">
    <location>
        <begin position="743"/>
        <end position="853"/>
    </location>
</feature>
<evidence type="ECO:0000256" key="4">
    <source>
        <dbReference type="ARBA" id="ARBA00022670"/>
    </source>
</evidence>
<dbReference type="STRING" id="857290.HMPREF9156_00733"/>
<name>J0DEZ3_9BIFI</name>
<evidence type="ECO:0000259" key="18">
    <source>
        <dbReference type="Pfam" id="PF06280"/>
    </source>
</evidence>
<dbReference type="PANTHER" id="PTHR43806:SF11">
    <property type="entry name" value="CEREVISIN-RELATED"/>
    <property type="match status" value="1"/>
</dbReference>
<evidence type="ECO:0000256" key="8">
    <source>
        <dbReference type="ARBA" id="ARBA00022825"/>
    </source>
</evidence>
<comment type="caution">
    <text evidence="19">The sequence shown here is derived from an EMBL/GenBank/DDBJ whole genome shotgun (WGS) entry which is preliminary data.</text>
</comment>
<feature type="region of interest" description="Disordered" evidence="12">
    <location>
        <begin position="1619"/>
        <end position="1639"/>
    </location>
</feature>
<keyword evidence="13" id="KW-1133">Transmembrane helix</keyword>
<feature type="active site" description="Charge relay system" evidence="9 10">
    <location>
        <position position="307"/>
    </location>
</feature>
<dbReference type="GO" id="GO:0005975">
    <property type="term" value="P:carbohydrate metabolic process"/>
    <property type="evidence" value="ECO:0007669"/>
    <property type="project" value="UniProtKB-ARBA"/>
</dbReference>
<dbReference type="InterPro" id="IPR050131">
    <property type="entry name" value="Peptidase_S8_subtilisin-like"/>
</dbReference>
<keyword evidence="5 14" id="KW-0732">Signal</keyword>
<keyword evidence="4 10" id="KW-0645">Protease</keyword>
<dbReference type="PROSITE" id="PS51892">
    <property type="entry name" value="SUBTILASE"/>
    <property type="match status" value="1"/>
</dbReference>
<keyword evidence="13" id="KW-0812">Transmembrane</keyword>
<dbReference type="GO" id="GO:0016020">
    <property type="term" value="C:membrane"/>
    <property type="evidence" value="ECO:0007669"/>
    <property type="project" value="InterPro"/>
</dbReference>
<dbReference type="Gene3D" id="2.60.40.1710">
    <property type="entry name" value="Subtilisin-like superfamily"/>
    <property type="match status" value="1"/>
</dbReference>
<dbReference type="Pfam" id="PF05922">
    <property type="entry name" value="Inhibitor_I9"/>
    <property type="match status" value="1"/>
</dbReference>
<dbReference type="SUPFAM" id="SSF52743">
    <property type="entry name" value="Subtilisin-like"/>
    <property type="match status" value="1"/>
</dbReference>
<evidence type="ECO:0000256" key="9">
    <source>
        <dbReference type="PIRSR" id="PIRSR615500-1"/>
    </source>
</evidence>
<feature type="chain" id="PRO_5038747475" evidence="14">
    <location>
        <begin position="23"/>
        <end position="1921"/>
    </location>
</feature>
<evidence type="ECO:0000256" key="7">
    <source>
        <dbReference type="ARBA" id="ARBA00022801"/>
    </source>
</evidence>
<keyword evidence="2" id="KW-0134">Cell wall</keyword>
<feature type="compositionally biased region" description="Low complexity" evidence="12">
    <location>
        <begin position="1626"/>
        <end position="1639"/>
    </location>
</feature>
<feature type="signal peptide" evidence="14">
    <location>
        <begin position="1"/>
        <end position="22"/>
    </location>
</feature>
<feature type="region of interest" description="Disordered" evidence="12">
    <location>
        <begin position="1784"/>
        <end position="1852"/>
    </location>
</feature>
<accession>J0DEZ3</accession>
<evidence type="ECO:0000256" key="2">
    <source>
        <dbReference type="ARBA" id="ARBA00022512"/>
    </source>
</evidence>
<dbReference type="GO" id="GO:0006508">
    <property type="term" value="P:proteolysis"/>
    <property type="evidence" value="ECO:0007669"/>
    <property type="project" value="UniProtKB-KW"/>
</dbReference>
<organism evidence="19 20">
    <name type="scientific">Scardovia wiggsiae F0424</name>
    <dbReference type="NCBI Taxonomy" id="857290"/>
    <lineage>
        <taxon>Bacteria</taxon>
        <taxon>Bacillati</taxon>
        <taxon>Actinomycetota</taxon>
        <taxon>Actinomycetes</taxon>
        <taxon>Bifidobacteriales</taxon>
        <taxon>Bifidobacteriaceae</taxon>
        <taxon>Scardovia</taxon>
    </lineage>
</organism>
<dbReference type="PROSITE" id="PS00138">
    <property type="entry name" value="SUBTILASE_SER"/>
    <property type="match status" value="1"/>
</dbReference>
<feature type="domain" description="Inhibitor I9" evidence="17">
    <location>
        <begin position="122"/>
        <end position="211"/>
    </location>
</feature>
<dbReference type="InterPro" id="IPR003137">
    <property type="entry name" value="PA_domain"/>
</dbReference>
<dbReference type="Proteomes" id="UP000006415">
    <property type="component" value="Unassembled WGS sequence"/>
</dbReference>
<feature type="active site" description="Charge relay system" evidence="9 10">
    <location>
        <position position="243"/>
    </location>
</feature>
<keyword evidence="6" id="KW-0677">Repeat</keyword>
<comment type="similarity">
    <text evidence="1 10 11">Belongs to the peptidase S8 family.</text>
</comment>
<keyword evidence="7 10" id="KW-0378">Hydrolase</keyword>
<dbReference type="HOGENOM" id="CLU_001299_0_0_11"/>
<keyword evidence="13" id="KW-0472">Membrane</keyword>
<evidence type="ECO:0000259" key="16">
    <source>
        <dbReference type="Pfam" id="PF02225"/>
    </source>
</evidence>
<dbReference type="InterPro" id="IPR000209">
    <property type="entry name" value="Peptidase_S8/S53_dom"/>
</dbReference>
<dbReference type="InterPro" id="IPR022398">
    <property type="entry name" value="Peptidase_S8_His-AS"/>
</dbReference>
<dbReference type="Gene3D" id="2.60.40.10">
    <property type="entry name" value="Immunoglobulins"/>
    <property type="match status" value="2"/>
</dbReference>
<dbReference type="InterPro" id="IPR036852">
    <property type="entry name" value="Peptidase_S8/S53_dom_sf"/>
</dbReference>
<dbReference type="PRINTS" id="PR00723">
    <property type="entry name" value="SUBTILISIN"/>
</dbReference>
<evidence type="ECO:0000256" key="6">
    <source>
        <dbReference type="ARBA" id="ARBA00022737"/>
    </source>
</evidence>
<dbReference type="PANTHER" id="PTHR43806">
    <property type="entry name" value="PEPTIDASE S8"/>
    <property type="match status" value="1"/>
</dbReference>
<dbReference type="InterPro" id="IPR023828">
    <property type="entry name" value="Peptidase_S8_Ser-AS"/>
</dbReference>
<dbReference type="InterPro" id="IPR013783">
    <property type="entry name" value="Ig-like_fold"/>
</dbReference>
<dbReference type="PROSITE" id="PS00136">
    <property type="entry name" value="SUBTILASE_ASP"/>
    <property type="match status" value="1"/>
</dbReference>
<evidence type="ECO:0000259" key="17">
    <source>
        <dbReference type="Pfam" id="PF05922"/>
    </source>
</evidence>
<proteinExistence type="inferred from homology"/>
<evidence type="ECO:0000256" key="10">
    <source>
        <dbReference type="PROSITE-ProRule" id="PRU01240"/>
    </source>
</evidence>
<evidence type="ECO:0000256" key="5">
    <source>
        <dbReference type="ARBA" id="ARBA00022729"/>
    </source>
</evidence>
<sequence length="1921" mass="200840">MQAKKKGVTFLLAAAVTFGVFAALPSGTVLADTAPAPTAQPGRPPTAAAAKDQQSHNSAGTAADPASAGKAQAYTAENRADTGTGTDTVTAEQAIADQLAVKNISYSKLSHTQQDNVYVDVIVQMSAAPASKNGTLRADYSSTAEIQRETDTVIAAQASVKKAAEQVTGQEPGRSYGYVFNGFTTKAKASDIGRLRQIAGVKSVTPAKVYYPSEANANSMANVQAVWSSYKYKGEHTVVAVIDTGIDPNHKDMRLSNERDVKLTRSDVSNFISKAKHGKYFTPKVPYGYNYADNNTIITDNSEDSQHGMHVAGIIGANGTGTDPARSVAGVAPEAQLLAMKVFSNSSTSSTTGTVTIVAAVEDSSKLGADVLNMSLGAASGDQTLQDPEQAAVQNANEAGTAAVISAGNSGTSASASEGVNKDFYGLSDLETVGTPGASRGATTVASGENSQVISQAVTFSGADGFELGPESVRLSADSFAGSFNKKQFYVVRKANGELSTGDPGDYTAEAKGKIAIVNRGSMTFTDKQKYAQQAGAAGVVIVNNQTGSASPFTGIALSSDFPAFGLSNVTGHKLIDWVDQHKGTALTVKIALMPLPNQSYLTDRMSTFTSYGPASDLSFKPDITAPGGNIWSTQNNNGYTNMSGTSMASPFVAGSQALLKQAMNNKNNKFYAYYQKLKGTQITDLLKTVEMNTAQPVKDTGHGNAIVSPRRQGAGMIDVKAAIDALENNPSTVVSENGYPAVELKSFNGRTTTFRLTFTNPTGQDMVYTIDSNDSTNAVYTSATDPATGVLYDTKIDGASIKSGSTIDVPAGGTARVEFQLVLPESFSTQQFVEGFLNFRGNDGTRLNIPYMGFFGDWNSGKIVDAINGITASPATGNYGTVPLMLNQDSGDQYYGGLYIDAQGSRKVNTDAVAFSTSSSALYNGIGMQYYMLRNARDVKVEILDSSGNVVTTLSSSANQIKTIYRPSAGRYSYYYPPTWDGTYYDQSDGVVKHAKDGQYVYRISAVPSGGDRRQAYDVLFKLDSKAPVVRNVSLAQEQKQGKTVYYLSAEAKDDFSGLSISHNIEVSVNGISNPYGSYTVTGTTPDGYSQIRAVLTQQQADALAAGDNRIGAYLTDNAGNGVSAEERVQKPGDVMYGLIIDKGGIPQKISQPTDGYEESPFDDGTGTYTFSGTYPGKVYGTYTDSQGKTHSMDIAYNSVTRNFKGSLPLTAEDYHSTVNLYNNAARTQLVQSFGTDVRLKAPSFTDVKINGGERQTSESSVEVSGTVSDDTESVTISTSTSGTPIKAQIEAGHKFSADVPVSYGSNRITVQLEDADGNTASTYKMVTSSYDAEVLKNAVTFNNGITFGTNEVTARRSRYYDAKTGMATITGKVKHPTTTLKVDGKDVPINDDLTFKFTLNLGTAGQKPFSVIVGDTTQDRSFQEVLTFVLDTVPPALALDNPTDRPAYTNDPAYRITGTATDNVDYLKLMINGSNVATQYEDVDINSGKPGRMDINYTARLVKGRNILTVAVTDSGNNTVTKRITVYYEPRKTLASPVITPSTTGPAASVTLTAKAASADETVRYSTDGATYQDVPAGGVVVTANGLFSFKSVDRYGNESAVVSYIVNNIRDNNGANAQGGTGQNADAAGAGPGTAAGQAMLSESEQTALLNRIHTVREALGPELAAQANTVTGRSFAADCDALAALVQSGKVTASQGEAKLGGLLDSAVERISADIKAAPAAAESVSGPAGGSSWSAAADTARTVAKSSGDVGTKLSYLQKLKSLRESVAAAAAGDSAKAAAAGQAAKTDSTKNAKGAGEKAFHPEDTAQGTSASAGQQPSAAGTHNPAGASGPAASAPQGAQVSGSGTTGILAQAPYRSARPSSLAYTGDEAHTLLGLSAVTILAVLGAFAFAKKSRAIRAARAAHKAQVQYSGNGS</sequence>
<dbReference type="InterPro" id="IPR010259">
    <property type="entry name" value="S8pro/Inhibitor_I9"/>
</dbReference>
<dbReference type="Pfam" id="PF02225">
    <property type="entry name" value="PA"/>
    <property type="match status" value="1"/>
</dbReference>
<dbReference type="InterPro" id="IPR023827">
    <property type="entry name" value="Peptidase_S8_Asp-AS"/>
</dbReference>
<feature type="domain" description="Peptidase S8/S53" evidence="15">
    <location>
        <begin position="234"/>
        <end position="701"/>
    </location>
</feature>
<feature type="region of interest" description="Disordered" evidence="12">
    <location>
        <begin position="1251"/>
        <end position="1282"/>
    </location>
</feature>
<feature type="domain" description="PA" evidence="16">
    <location>
        <begin position="502"/>
        <end position="575"/>
    </location>
</feature>
<dbReference type="InterPro" id="IPR046450">
    <property type="entry name" value="PA_dom_sf"/>
</dbReference>
<evidence type="ECO:0000256" key="3">
    <source>
        <dbReference type="ARBA" id="ARBA00022525"/>
    </source>
</evidence>
<dbReference type="EMBL" id="AGZS01000003">
    <property type="protein sequence ID" value="EJD64858.1"/>
    <property type="molecule type" value="Genomic_DNA"/>
</dbReference>
<evidence type="ECO:0000256" key="12">
    <source>
        <dbReference type="SAM" id="MobiDB-lite"/>
    </source>
</evidence>
<feature type="compositionally biased region" description="Basic and acidic residues" evidence="12">
    <location>
        <begin position="1793"/>
        <end position="1810"/>
    </location>
</feature>
<dbReference type="Pfam" id="PF06280">
    <property type="entry name" value="fn3_5"/>
    <property type="match status" value="1"/>
</dbReference>